<sequence>MPATAATLILVVVLLAGLIAAAVVFDQVSRSGVPGMLTSWARRRRPLARPQPPEAGLQP</sequence>
<accession>A0A2M8RDR9</accession>
<name>A0A2M8RDR9_9BRAD</name>
<proteinExistence type="predicted"/>
<gene>
    <name evidence="1" type="ORF">CVM73_07430</name>
</gene>
<reference evidence="1 2" key="1">
    <citation type="submission" date="2017-11" db="EMBL/GenBank/DDBJ databases">
        <title>Bradyrhizobium forestalis sp. nov., an efficient nitrogen-fixing bacterium isolated from nodules of forest legume species in the Amazon.</title>
        <authorList>
            <person name="Costa E.M."/>
            <person name="Guimaraes A."/>
            <person name="Carvalho T.S."/>
            <person name="Rodrigues T.L."/>
            <person name="Ribeiro P.R.A."/>
            <person name="Lebbe L."/>
            <person name="Willems A."/>
            <person name="Moreira F.M.S."/>
        </authorList>
    </citation>
    <scope>NUCLEOTIDE SEQUENCE [LARGE SCALE GENOMIC DNA]</scope>
    <source>
        <strain evidence="1 2">INPA54B</strain>
    </source>
</reference>
<dbReference type="AlphaFoldDB" id="A0A2M8RDR9"/>
<protein>
    <submittedName>
        <fullName evidence="1">Uncharacterized protein</fullName>
    </submittedName>
</protein>
<keyword evidence="2" id="KW-1185">Reference proteome</keyword>
<dbReference type="Proteomes" id="UP000231194">
    <property type="component" value="Unassembled WGS sequence"/>
</dbReference>
<evidence type="ECO:0000313" key="1">
    <source>
        <dbReference type="EMBL" id="PJG55968.1"/>
    </source>
</evidence>
<dbReference type="EMBL" id="PGVG01000004">
    <property type="protein sequence ID" value="PJG55968.1"/>
    <property type="molecule type" value="Genomic_DNA"/>
</dbReference>
<evidence type="ECO:0000313" key="2">
    <source>
        <dbReference type="Proteomes" id="UP000231194"/>
    </source>
</evidence>
<comment type="caution">
    <text evidence="1">The sequence shown here is derived from an EMBL/GenBank/DDBJ whole genome shotgun (WGS) entry which is preliminary data.</text>
</comment>
<organism evidence="1 2">
    <name type="scientific">Bradyrhizobium forestalis</name>
    <dbReference type="NCBI Taxonomy" id="1419263"/>
    <lineage>
        <taxon>Bacteria</taxon>
        <taxon>Pseudomonadati</taxon>
        <taxon>Pseudomonadota</taxon>
        <taxon>Alphaproteobacteria</taxon>
        <taxon>Hyphomicrobiales</taxon>
        <taxon>Nitrobacteraceae</taxon>
        <taxon>Bradyrhizobium</taxon>
    </lineage>
</organism>